<sequence length="63" mass="6974">MKKKLLFTVSVLFLATSTIDPIKIKPPRGGRTSFIEKDRSGARPLAYIDKNGVNLSLEKIKAT</sequence>
<evidence type="ECO:0000313" key="3">
    <source>
        <dbReference type="Proteomes" id="UP000197768"/>
    </source>
</evidence>
<dbReference type="Proteomes" id="UP001621813">
    <property type="component" value="Unassembled WGS sequence"/>
</dbReference>
<dbReference type="Proteomes" id="UP000197768">
    <property type="component" value="Unassembled WGS sequence"/>
</dbReference>
<name>A0A246GF38_9FLAO</name>
<dbReference type="AlphaFoldDB" id="A0A246GF38"/>
<proteinExistence type="predicted"/>
<evidence type="ECO:0000313" key="1">
    <source>
        <dbReference type="EMBL" id="MFK7048761.1"/>
    </source>
</evidence>
<organism evidence="2 3">
    <name type="scientific">Flavobacterium davisii</name>
    <dbReference type="NCBI Taxonomy" id="2906077"/>
    <lineage>
        <taxon>Bacteria</taxon>
        <taxon>Pseudomonadati</taxon>
        <taxon>Bacteroidota</taxon>
        <taxon>Flavobacteriia</taxon>
        <taxon>Flavobacteriales</taxon>
        <taxon>Flavobacteriaceae</taxon>
        <taxon>Flavobacterium</taxon>
    </lineage>
</organism>
<accession>A0A246GF38</accession>
<comment type="caution">
    <text evidence="2">The sequence shown here is derived from an EMBL/GenBank/DDBJ whole genome shotgun (WGS) entry which is preliminary data.</text>
</comment>
<evidence type="ECO:0000313" key="4">
    <source>
        <dbReference type="Proteomes" id="UP001621813"/>
    </source>
</evidence>
<dbReference type="RefSeq" id="WP_088394950.1">
    <property type="nucleotide sequence ID" value="NZ_JAZGZR010000004.1"/>
</dbReference>
<protein>
    <submittedName>
        <fullName evidence="2">Uncharacterized protein</fullName>
    </submittedName>
</protein>
<gene>
    <name evidence="2" type="ORF">BWK59_14295</name>
    <name evidence="1" type="ORF">V3Q77_02550</name>
</gene>
<keyword evidence="4" id="KW-1185">Reference proteome</keyword>
<evidence type="ECO:0000313" key="2">
    <source>
        <dbReference type="EMBL" id="OWP82736.1"/>
    </source>
</evidence>
<dbReference type="EMBL" id="MTCZ01000276">
    <property type="protein sequence ID" value="OWP82736.1"/>
    <property type="molecule type" value="Genomic_DNA"/>
</dbReference>
<reference evidence="1 4" key="2">
    <citation type="submission" date="2024-02" db="EMBL/GenBank/DDBJ databases">
        <title>Comparative Genomic Analysis of Flavobacterium Species Causing Columnaris Disease of Freshwater Fish in Thailand: Insights into Virulence and Resistance Mechanisms.</title>
        <authorList>
            <person name="Nguyen D."/>
            <person name="Chokmangmeepisarn P."/>
            <person name="Khianchaikhan K."/>
            <person name="Morishita M."/>
            <person name="Bunnoy A."/>
            <person name="Rodkhum C."/>
        </authorList>
    </citation>
    <scope>NUCLEOTIDE SEQUENCE [LARGE SCALE GENOMIC DNA]</scope>
    <source>
        <strain evidence="1 4">KCRT2007</strain>
    </source>
</reference>
<reference evidence="2 3" key="1">
    <citation type="journal article" date="2017" name="Infect. Genet. Evol.">
        <title>Comparative genome analysis of fish pathogen Flavobacterium columnare reveals extensive sequence diversity within the species.</title>
        <authorList>
            <person name="Kayansamruaj P."/>
            <person name="Dong H.T."/>
            <person name="Hirono I."/>
            <person name="Kondo H."/>
            <person name="Senapin S."/>
            <person name="Rodkhum C."/>
        </authorList>
    </citation>
    <scope>NUCLEOTIDE SEQUENCE [LARGE SCALE GENOMIC DNA]</scope>
    <source>
        <strain evidence="2 3">1215</strain>
    </source>
</reference>
<dbReference type="EMBL" id="JAZGZR010000004">
    <property type="protein sequence ID" value="MFK7048761.1"/>
    <property type="molecule type" value="Genomic_DNA"/>
</dbReference>